<keyword evidence="1" id="KW-0479">Metal-binding</keyword>
<dbReference type="Pfam" id="PF04434">
    <property type="entry name" value="SWIM"/>
    <property type="match status" value="1"/>
</dbReference>
<keyword evidence="8" id="KW-1185">Reference proteome</keyword>
<dbReference type="STRING" id="39946.B8BHR2"/>
<feature type="region of interest" description="Disordered" evidence="5">
    <location>
        <begin position="607"/>
        <end position="678"/>
    </location>
</feature>
<dbReference type="Pfam" id="PF03101">
    <property type="entry name" value="FAR1"/>
    <property type="match status" value="1"/>
</dbReference>
<dbReference type="GO" id="GO:0008270">
    <property type="term" value="F:zinc ion binding"/>
    <property type="evidence" value="ECO:0007669"/>
    <property type="project" value="UniProtKB-KW"/>
</dbReference>
<feature type="compositionally biased region" description="Polar residues" evidence="5">
    <location>
        <begin position="668"/>
        <end position="678"/>
    </location>
</feature>
<dbReference type="PANTHER" id="PTHR47718">
    <property type="entry name" value="OS01G0519700 PROTEIN"/>
    <property type="match status" value="1"/>
</dbReference>
<dbReference type="Gramene" id="BGIOSGA033234-TA">
    <property type="protein sequence ID" value="BGIOSGA033234-PA"/>
    <property type="gene ID" value="BGIOSGA033234"/>
</dbReference>
<feature type="domain" description="SWIM-type" evidence="6">
    <location>
        <begin position="462"/>
        <end position="498"/>
    </location>
</feature>
<dbReference type="PANTHER" id="PTHR47718:SF2">
    <property type="entry name" value="PROTEIN FAR1-RELATED SEQUENCE 5-LIKE"/>
    <property type="match status" value="1"/>
</dbReference>
<evidence type="ECO:0000313" key="7">
    <source>
        <dbReference type="EMBL" id="EEC67264.1"/>
    </source>
</evidence>
<dbReference type="HOGENOM" id="CLU_008459_3_3_1"/>
<name>B8BHR2_ORYSI</name>
<evidence type="ECO:0000259" key="6">
    <source>
        <dbReference type="PROSITE" id="PS50966"/>
    </source>
</evidence>
<dbReference type="Pfam" id="PF10551">
    <property type="entry name" value="MULE"/>
    <property type="match status" value="1"/>
</dbReference>
<evidence type="ECO:0000256" key="2">
    <source>
        <dbReference type="ARBA" id="ARBA00022771"/>
    </source>
</evidence>
<organism evidence="7 8">
    <name type="scientific">Oryza sativa subsp. indica</name>
    <name type="common">Rice</name>
    <dbReference type="NCBI Taxonomy" id="39946"/>
    <lineage>
        <taxon>Eukaryota</taxon>
        <taxon>Viridiplantae</taxon>
        <taxon>Streptophyta</taxon>
        <taxon>Embryophyta</taxon>
        <taxon>Tracheophyta</taxon>
        <taxon>Spermatophyta</taxon>
        <taxon>Magnoliopsida</taxon>
        <taxon>Liliopsida</taxon>
        <taxon>Poales</taxon>
        <taxon>Poaceae</taxon>
        <taxon>BOP clade</taxon>
        <taxon>Oryzoideae</taxon>
        <taxon>Oryzeae</taxon>
        <taxon>Oryzinae</taxon>
        <taxon>Oryza</taxon>
        <taxon>Oryza sativa</taxon>
    </lineage>
</organism>
<evidence type="ECO:0000256" key="4">
    <source>
        <dbReference type="PROSITE-ProRule" id="PRU00325"/>
    </source>
</evidence>
<gene>
    <name evidence="7" type="ORF">OsI_34228</name>
</gene>
<evidence type="ECO:0000256" key="3">
    <source>
        <dbReference type="ARBA" id="ARBA00022833"/>
    </source>
</evidence>
<dbReference type="EMBL" id="CM000135">
    <property type="protein sequence ID" value="EEC67264.1"/>
    <property type="molecule type" value="Genomic_DNA"/>
</dbReference>
<dbReference type="PROSITE" id="PS50966">
    <property type="entry name" value="ZF_SWIM"/>
    <property type="match status" value="1"/>
</dbReference>
<dbReference type="InterPro" id="IPR007527">
    <property type="entry name" value="Znf_SWIM"/>
</dbReference>
<feature type="region of interest" description="Disordered" evidence="5">
    <location>
        <begin position="324"/>
        <end position="343"/>
    </location>
</feature>
<protein>
    <recommendedName>
        <fullName evidence="6">SWIM-type domain-containing protein</fullName>
    </recommendedName>
</protein>
<dbReference type="InterPro" id="IPR004330">
    <property type="entry name" value="FAR1_DNA_bnd_dom"/>
</dbReference>
<dbReference type="OMA" id="EEMSEPY"/>
<dbReference type="SMART" id="SM00575">
    <property type="entry name" value="ZnF_PMZ"/>
    <property type="match status" value="1"/>
</dbReference>
<accession>B8BHR2</accession>
<proteinExistence type="predicted"/>
<dbReference type="InterPro" id="IPR006564">
    <property type="entry name" value="Znf_PMZ"/>
</dbReference>
<dbReference type="InterPro" id="IPR018289">
    <property type="entry name" value="MULE_transposase_dom"/>
</dbReference>
<evidence type="ECO:0000313" key="8">
    <source>
        <dbReference type="Proteomes" id="UP000007015"/>
    </source>
</evidence>
<sequence>MEFNTVDEAWMFWVSYGGQKGFEVRKRYSNKRKSDGKVRSCRYVCANEGHRKEDKRDHLTMCPRAETRTDCQVRMGVVLDQEKGNYKVADLVLEHNHILQLPETSHLMVSQRKISELQGFEIETADDAGIGPKAAHQLASIQVGGSLNLNYTLRDHKNYLRGKRQREMVYGQAGSMLMHFQDKIAENPSFQYALQMDSEEQIANIFWVDAKMLTDYAYFGDVVSFDTTFGTNKESRPFGVFVGFNQFRETMVFGAILLYDETYESFKWLFETFLKAHNGKQPKTIYIDQDSAMGKAIKKVFLESWHGLCTFHIMQNAVKHVAELEDEESSNSPKQTAEDNKEERSILADFSACMFEYEDEETFEQAFSTIRAKASKQSWVVEDKRENELNTEFESRKKIPRIKMRTPMLIQASKLYTPIIFEAFQAEYERSMVACTTALEGNNCYLVAIGSLDENCTFEKEYKVVGDPLEQTSTCGCGMFSRTGILCAHALKVLDLMNIKSLPSQYVLKRWTRGARSGTVQDNHGRSIIENPRLNEMLRYKDMTRKFLNLALRAASHPGSTLLVNNTLDILSKQVEEEINGFTDTIALGPTDVTPPSDLVSTARLKKKEVETKTSKRKKNWLDKLHKSTKNGSNKGGKRKKKGSKEQKTAKTGGKKKGKEASVHDNPAGQNIYPSTSLPMEEMSEPYMAINTFSQLLTYLQNAIRFDIQQSNIPGRSIKELKRRPLCSSTRSLLRDGEEEFLLSLTAEEAAMFLHSLPFSIRRALPVAAHGLLELGTRTSSSWHRCAVAVTKRCILHTFRSPSPQLSTAA</sequence>
<evidence type="ECO:0000256" key="5">
    <source>
        <dbReference type="SAM" id="MobiDB-lite"/>
    </source>
</evidence>
<keyword evidence="3" id="KW-0862">Zinc</keyword>
<feature type="compositionally biased region" description="Basic and acidic residues" evidence="5">
    <location>
        <begin position="608"/>
        <end position="626"/>
    </location>
</feature>
<dbReference type="AlphaFoldDB" id="B8BHR2"/>
<evidence type="ECO:0000256" key="1">
    <source>
        <dbReference type="ARBA" id="ARBA00022723"/>
    </source>
</evidence>
<reference evidence="7 8" key="1">
    <citation type="journal article" date="2005" name="PLoS Biol.">
        <title>The genomes of Oryza sativa: a history of duplications.</title>
        <authorList>
            <person name="Yu J."/>
            <person name="Wang J."/>
            <person name="Lin W."/>
            <person name="Li S."/>
            <person name="Li H."/>
            <person name="Zhou J."/>
            <person name="Ni P."/>
            <person name="Dong W."/>
            <person name="Hu S."/>
            <person name="Zeng C."/>
            <person name="Zhang J."/>
            <person name="Zhang Y."/>
            <person name="Li R."/>
            <person name="Xu Z."/>
            <person name="Li S."/>
            <person name="Li X."/>
            <person name="Zheng H."/>
            <person name="Cong L."/>
            <person name="Lin L."/>
            <person name="Yin J."/>
            <person name="Geng J."/>
            <person name="Li G."/>
            <person name="Shi J."/>
            <person name="Liu J."/>
            <person name="Lv H."/>
            <person name="Li J."/>
            <person name="Wang J."/>
            <person name="Deng Y."/>
            <person name="Ran L."/>
            <person name="Shi X."/>
            <person name="Wang X."/>
            <person name="Wu Q."/>
            <person name="Li C."/>
            <person name="Ren X."/>
            <person name="Wang J."/>
            <person name="Wang X."/>
            <person name="Li D."/>
            <person name="Liu D."/>
            <person name="Zhang X."/>
            <person name="Ji Z."/>
            <person name="Zhao W."/>
            <person name="Sun Y."/>
            <person name="Zhang Z."/>
            <person name="Bao J."/>
            <person name="Han Y."/>
            <person name="Dong L."/>
            <person name="Ji J."/>
            <person name="Chen P."/>
            <person name="Wu S."/>
            <person name="Liu J."/>
            <person name="Xiao Y."/>
            <person name="Bu D."/>
            <person name="Tan J."/>
            <person name="Yang L."/>
            <person name="Ye C."/>
            <person name="Zhang J."/>
            <person name="Xu J."/>
            <person name="Zhou Y."/>
            <person name="Yu Y."/>
            <person name="Zhang B."/>
            <person name="Zhuang S."/>
            <person name="Wei H."/>
            <person name="Liu B."/>
            <person name="Lei M."/>
            <person name="Yu H."/>
            <person name="Li Y."/>
            <person name="Xu H."/>
            <person name="Wei S."/>
            <person name="He X."/>
            <person name="Fang L."/>
            <person name="Zhang Z."/>
            <person name="Zhang Y."/>
            <person name="Huang X."/>
            <person name="Su Z."/>
            <person name="Tong W."/>
            <person name="Li J."/>
            <person name="Tong Z."/>
            <person name="Li S."/>
            <person name="Ye J."/>
            <person name="Wang L."/>
            <person name="Fang L."/>
            <person name="Lei T."/>
            <person name="Chen C."/>
            <person name="Chen H."/>
            <person name="Xu Z."/>
            <person name="Li H."/>
            <person name="Huang H."/>
            <person name="Zhang F."/>
            <person name="Xu H."/>
            <person name="Li N."/>
            <person name="Zhao C."/>
            <person name="Li S."/>
            <person name="Dong L."/>
            <person name="Huang Y."/>
            <person name="Li L."/>
            <person name="Xi Y."/>
            <person name="Qi Q."/>
            <person name="Li W."/>
            <person name="Zhang B."/>
            <person name="Hu W."/>
            <person name="Zhang Y."/>
            <person name="Tian X."/>
            <person name="Jiao Y."/>
            <person name="Liang X."/>
            <person name="Jin J."/>
            <person name="Gao L."/>
            <person name="Zheng W."/>
            <person name="Hao B."/>
            <person name="Liu S."/>
            <person name="Wang W."/>
            <person name="Yuan L."/>
            <person name="Cao M."/>
            <person name="McDermott J."/>
            <person name="Samudrala R."/>
            <person name="Wang J."/>
            <person name="Wong G.K."/>
            <person name="Yang H."/>
        </authorList>
    </citation>
    <scope>NUCLEOTIDE SEQUENCE [LARGE SCALE GENOMIC DNA]</scope>
    <source>
        <strain evidence="8">cv. 93-11</strain>
    </source>
</reference>
<keyword evidence="2 4" id="KW-0863">Zinc-finger</keyword>
<dbReference type="Proteomes" id="UP000007015">
    <property type="component" value="Chromosome 10"/>
</dbReference>